<dbReference type="GO" id="GO:0004222">
    <property type="term" value="F:metalloendopeptidase activity"/>
    <property type="evidence" value="ECO:0007669"/>
    <property type="project" value="TreeGrafter"/>
</dbReference>
<keyword evidence="3" id="KW-1185">Reference proteome</keyword>
<evidence type="ECO:0000313" key="3">
    <source>
        <dbReference type="Proteomes" id="UP000006190"/>
    </source>
</evidence>
<dbReference type="Pfam" id="PF05193">
    <property type="entry name" value="Peptidase_M16_C"/>
    <property type="match status" value="1"/>
</dbReference>
<dbReference type="SMART" id="SM01264">
    <property type="entry name" value="M16C_associated"/>
    <property type="match status" value="1"/>
</dbReference>
<dbReference type="PANTHER" id="PTHR43016">
    <property type="entry name" value="PRESEQUENCE PROTEASE"/>
    <property type="match status" value="1"/>
</dbReference>
<dbReference type="OrthoDB" id="9762027at2"/>
<dbReference type="InterPro" id="IPR007863">
    <property type="entry name" value="Peptidase_M16_C"/>
</dbReference>
<dbReference type="PATRIC" id="fig|883113.3.peg.90"/>
<dbReference type="InterPro" id="IPR011249">
    <property type="entry name" value="Metalloenz_LuxS/M16"/>
</dbReference>
<sequence length="964" mass="108068">MTFTKLESRELIDIQSQGHLYQHDQSGAQVLYIQNDDPNKAFTIAFRTPPYNDNGIAHIIEHSVLNGSTKYPSKEPFVELIKGSMNTFINAMTFSDKTVYPVASTNDQDFKNLMAVYLDAVFAPNFHQNSQILAQEGWHLHLEKAEDDLIYKGVVYNEMKGAMAAPEPQLFDQLNQGLYPDSIYAHESGGLPSAIPSLTQEEFVSFHNQYYQPGNSLTVLYGDLDLEEAFDQLGEYFDGHDPLTEPVDLTVDLKLPSQERIEASYSIASEDDPSVKDFLALSWHVAQAEDVFELAGLEVLEEVLLGNQESPLRKAILDAGLAGDVYGGVDRVGSVQAFAVVAKYSSTQKLQAFQDLIQETLTRLVQAGLDKDLIQASINKIAFNLKESVISESQPRGVLYALTALETWLYGGSPFAAFEFSALLEELKDKAQNGYFEHLIQEKLLDNSHRVLVSLKAEPGKSDREEAKVHQELQAYKKNLTAEGIQSLLETTQALITRQEAPDQPADLAKIPMLKQEDLQVQVEDLNLSVEELDQAGHLYSSDQFTSGIDYLDLWLDISDFQAEDYCDLSLLAYLIGNVATKNSTAAQLKQKMDLHTGGISAKLRIFADDHYEVKPFFALSGRALEDKSEELIDLMHEILMESQLDDPKQVSVLIMAQISQFQNRINYMAHQLAQSRALSQWRAHVKLQEYANGIDYYDYLQAQWQKVQDGQASEVLDRLDQVRQKLLNKKRLNIIYIGDSTRKQVLSDQVLAKFSDLPDQVIGDLVDYQPGPKQDEAFITAQDVNYVAMGMDTRDKLDFQARTAILMNELLYGYLWNTIRVKGGAYGAGGQHTRQNLLSFNSYRDPNIRRTIQSFQAIPQVVAQLNLDQQAFLKDVIGTLSPLERPKSAVDRGLLSLALHLTGSSPEKLTQLKQAIIDSQVEDLKPLSQSLASLLEEASLVVIGNKGQIEAEGELFDHIRDLY</sequence>
<proteinExistence type="predicted"/>
<reference evidence="2 3" key="1">
    <citation type="submission" date="2012-01" db="EMBL/GenBank/DDBJ databases">
        <title>The Genome Sequence of Facklamia languida CCUG 37842.</title>
        <authorList>
            <consortium name="The Broad Institute Genome Sequencing Platform"/>
            <person name="Earl A."/>
            <person name="Ward D."/>
            <person name="Feldgarden M."/>
            <person name="Gevers D."/>
            <person name="Huys G."/>
            <person name="Young S.K."/>
            <person name="Zeng Q."/>
            <person name="Gargeya S."/>
            <person name="Fitzgerald M."/>
            <person name="Haas B."/>
            <person name="Abouelleil A."/>
            <person name="Alvarado L."/>
            <person name="Arachchi H.M."/>
            <person name="Berlin A."/>
            <person name="Chapman S.B."/>
            <person name="Gearin G."/>
            <person name="Goldberg J."/>
            <person name="Griggs A."/>
            <person name="Gujja S."/>
            <person name="Hansen M."/>
            <person name="Heiman D."/>
            <person name="Howarth C."/>
            <person name="Larimer J."/>
            <person name="Lui A."/>
            <person name="MacDonald P.J.P."/>
            <person name="McCowen C."/>
            <person name="Montmayeur A."/>
            <person name="Murphy C."/>
            <person name="Neiman D."/>
            <person name="Pearson M."/>
            <person name="Priest M."/>
            <person name="Roberts A."/>
            <person name="Saif S."/>
            <person name="Shea T."/>
            <person name="Sisk P."/>
            <person name="Stolte C."/>
            <person name="Sykes S."/>
            <person name="Wortman J."/>
            <person name="Nusbaum C."/>
            <person name="Birren B."/>
        </authorList>
    </citation>
    <scope>NUCLEOTIDE SEQUENCE [LARGE SCALE GENOMIC DNA]</scope>
    <source>
        <strain evidence="2 3">CCUG 37842</strain>
    </source>
</reference>
<dbReference type="EMBL" id="AGEG01000001">
    <property type="protein sequence ID" value="EHR38379.1"/>
    <property type="molecule type" value="Genomic_DNA"/>
</dbReference>
<dbReference type="Gene3D" id="3.30.830.10">
    <property type="entry name" value="Metalloenzyme, LuxS/M16 peptidase-like"/>
    <property type="match status" value="4"/>
</dbReference>
<accession>H3NGV0</accession>
<feature type="domain" description="Peptidase M16C associated" evidence="1">
    <location>
        <begin position="455"/>
        <end position="704"/>
    </location>
</feature>
<protein>
    <recommendedName>
        <fullName evidence="1">Peptidase M16C associated domain-containing protein</fullName>
    </recommendedName>
</protein>
<name>H3NGV0_9LACT</name>
<comment type="caution">
    <text evidence="2">The sequence shown here is derived from an EMBL/GenBank/DDBJ whole genome shotgun (WGS) entry which is preliminary data.</text>
</comment>
<organism evidence="2 3">
    <name type="scientific">Facklamia languida CCUG 37842</name>
    <dbReference type="NCBI Taxonomy" id="883113"/>
    <lineage>
        <taxon>Bacteria</taxon>
        <taxon>Bacillati</taxon>
        <taxon>Bacillota</taxon>
        <taxon>Bacilli</taxon>
        <taxon>Lactobacillales</taxon>
        <taxon>Aerococcaceae</taxon>
        <taxon>Facklamia</taxon>
    </lineage>
</organism>
<evidence type="ECO:0000313" key="2">
    <source>
        <dbReference type="EMBL" id="EHR38379.1"/>
    </source>
</evidence>
<dbReference type="GO" id="GO:0016485">
    <property type="term" value="P:protein processing"/>
    <property type="evidence" value="ECO:0007669"/>
    <property type="project" value="TreeGrafter"/>
</dbReference>
<dbReference type="Proteomes" id="UP000006190">
    <property type="component" value="Unassembled WGS sequence"/>
</dbReference>
<dbReference type="HOGENOM" id="CLU_009165_1_0_9"/>
<dbReference type="PANTHER" id="PTHR43016:SF13">
    <property type="entry name" value="PRESEQUENCE PROTEASE, MITOCHONDRIAL"/>
    <property type="match status" value="1"/>
</dbReference>
<dbReference type="Pfam" id="PF08367">
    <property type="entry name" value="M16C_assoc"/>
    <property type="match status" value="1"/>
</dbReference>
<dbReference type="eggNOG" id="COG1026">
    <property type="taxonomic scope" value="Bacteria"/>
</dbReference>
<dbReference type="AlphaFoldDB" id="H3NGV0"/>
<dbReference type="RefSeq" id="WP_006307954.1">
    <property type="nucleotide sequence ID" value="NZ_JH601133.1"/>
</dbReference>
<dbReference type="Pfam" id="PF22516">
    <property type="entry name" value="PreP_C"/>
    <property type="match status" value="1"/>
</dbReference>
<evidence type="ECO:0000259" key="1">
    <source>
        <dbReference type="SMART" id="SM01264"/>
    </source>
</evidence>
<dbReference type="SUPFAM" id="SSF63411">
    <property type="entry name" value="LuxS/MPP-like metallohydrolase"/>
    <property type="match status" value="4"/>
</dbReference>
<dbReference type="GO" id="GO:0046872">
    <property type="term" value="F:metal ion binding"/>
    <property type="evidence" value="ECO:0007669"/>
    <property type="project" value="InterPro"/>
</dbReference>
<dbReference type="InterPro" id="IPR055130">
    <property type="entry name" value="PreP_C"/>
</dbReference>
<dbReference type="InterPro" id="IPR011765">
    <property type="entry name" value="Pept_M16_N"/>
</dbReference>
<dbReference type="Pfam" id="PF00675">
    <property type="entry name" value="Peptidase_M16"/>
    <property type="match status" value="1"/>
</dbReference>
<gene>
    <name evidence="2" type="ORF">HMPREF9708_00089</name>
</gene>
<dbReference type="STRING" id="883113.HMPREF9708_00089"/>
<dbReference type="InterPro" id="IPR013578">
    <property type="entry name" value="Peptidase_M16C_assoc"/>
</dbReference>